<proteinExistence type="inferred from homology"/>
<evidence type="ECO:0000313" key="5">
    <source>
        <dbReference type="EMBL" id="EFO22452.1"/>
    </source>
</evidence>
<keyword evidence="4" id="KW-0813">Transport</keyword>
<dbReference type="InParanoid" id="A0A1S0TZI5"/>
<dbReference type="RefSeq" id="XP_003141619.1">
    <property type="nucleotide sequence ID" value="XM_003141571.1"/>
</dbReference>
<comment type="similarity">
    <text evidence="4">Belongs to the copper transporter (Ctr) (TC 1.A.56) family. SLC31A subfamily.</text>
</comment>
<dbReference type="GO" id="GO:0005375">
    <property type="term" value="F:copper ion transmembrane transporter activity"/>
    <property type="evidence" value="ECO:0007669"/>
    <property type="project" value="UniProtKB-UniRule"/>
</dbReference>
<feature type="transmembrane region" description="Helical" evidence="4">
    <location>
        <begin position="24"/>
        <end position="46"/>
    </location>
</feature>
<keyword evidence="1 4" id="KW-0812">Transmembrane</keyword>
<dbReference type="PANTHER" id="PTHR12483:SF115">
    <property type="entry name" value="COPPER TRANSPORT PROTEIN"/>
    <property type="match status" value="1"/>
</dbReference>
<dbReference type="KEGG" id="loa:LOAG_06035"/>
<accession>A0A1S0TZI5</accession>
<keyword evidence="3 4" id="KW-0472">Membrane</keyword>
<dbReference type="EMBL" id="JH712166">
    <property type="protein sequence ID" value="EFO22452.1"/>
    <property type="molecule type" value="Genomic_DNA"/>
</dbReference>
<protein>
    <recommendedName>
        <fullName evidence="4">Copper transport protein</fullName>
    </recommendedName>
</protein>
<evidence type="ECO:0000256" key="4">
    <source>
        <dbReference type="RuleBase" id="RU367022"/>
    </source>
</evidence>
<name>A0A1S0TZI5_LOALO</name>
<organism evidence="5">
    <name type="scientific">Loa loa</name>
    <name type="common">Eye worm</name>
    <name type="synonym">Filaria loa</name>
    <dbReference type="NCBI Taxonomy" id="7209"/>
    <lineage>
        <taxon>Eukaryota</taxon>
        <taxon>Metazoa</taxon>
        <taxon>Ecdysozoa</taxon>
        <taxon>Nematoda</taxon>
        <taxon>Chromadorea</taxon>
        <taxon>Rhabditida</taxon>
        <taxon>Spirurina</taxon>
        <taxon>Spiruromorpha</taxon>
        <taxon>Filarioidea</taxon>
        <taxon>Onchocercidae</taxon>
        <taxon>Loa</taxon>
    </lineage>
</organism>
<sequence>MWSWFHFTVNDILLFQSWKIDTTWRMIISCIGIFLLGIFFEGIKLIRRNFNSTKSSLTTTDQTTIVFLNSTIWRYCEHYLATFNYEFYLAIYADYLSSNTSNNLICDTTYHQLPAYANIYVLFGLV</sequence>
<keyword evidence="4" id="KW-0186">Copper</keyword>
<dbReference type="AlphaFoldDB" id="A0A1S0TZI5"/>
<evidence type="ECO:0000256" key="1">
    <source>
        <dbReference type="ARBA" id="ARBA00022692"/>
    </source>
</evidence>
<evidence type="ECO:0000256" key="2">
    <source>
        <dbReference type="ARBA" id="ARBA00022989"/>
    </source>
</evidence>
<dbReference type="FunCoup" id="A0A1S0TZI5">
    <property type="interactions" value="10"/>
</dbReference>
<dbReference type="CTD" id="9943445"/>
<dbReference type="GO" id="GO:0016020">
    <property type="term" value="C:membrane"/>
    <property type="evidence" value="ECO:0007669"/>
    <property type="project" value="UniProtKB-SubCell"/>
</dbReference>
<dbReference type="OrthoDB" id="5833442at2759"/>
<evidence type="ECO:0000256" key="3">
    <source>
        <dbReference type="ARBA" id="ARBA00023136"/>
    </source>
</evidence>
<keyword evidence="4" id="KW-0406">Ion transport</keyword>
<keyword evidence="4" id="KW-0187">Copper transport</keyword>
<reference evidence="5" key="1">
    <citation type="submission" date="2012-04" db="EMBL/GenBank/DDBJ databases">
        <title>The Genome Sequence of Loa loa.</title>
        <authorList>
            <consortium name="The Broad Institute Genome Sequencing Platform"/>
            <consortium name="Broad Institute Genome Sequencing Center for Infectious Disease"/>
            <person name="Nutman T.B."/>
            <person name="Fink D.L."/>
            <person name="Russ C."/>
            <person name="Young S."/>
            <person name="Zeng Q."/>
            <person name="Gargeya S."/>
            <person name="Alvarado L."/>
            <person name="Berlin A."/>
            <person name="Chapman S.B."/>
            <person name="Chen Z."/>
            <person name="Freedman E."/>
            <person name="Gellesch M."/>
            <person name="Goldberg J."/>
            <person name="Griggs A."/>
            <person name="Gujja S."/>
            <person name="Heilman E.R."/>
            <person name="Heiman D."/>
            <person name="Howarth C."/>
            <person name="Mehta T."/>
            <person name="Neiman D."/>
            <person name="Pearson M."/>
            <person name="Roberts A."/>
            <person name="Saif S."/>
            <person name="Shea T."/>
            <person name="Shenoy N."/>
            <person name="Sisk P."/>
            <person name="Stolte C."/>
            <person name="Sykes S."/>
            <person name="White J."/>
            <person name="Yandava C."/>
            <person name="Haas B."/>
            <person name="Henn M.R."/>
            <person name="Nusbaum C."/>
            <person name="Birren B."/>
        </authorList>
    </citation>
    <scope>NUCLEOTIDE SEQUENCE [LARGE SCALE GENOMIC DNA]</scope>
</reference>
<dbReference type="Pfam" id="PF04145">
    <property type="entry name" value="Ctr"/>
    <property type="match status" value="1"/>
</dbReference>
<comment type="subcellular location">
    <subcellularLocation>
        <location evidence="4">Membrane</location>
        <topology evidence="4">Multi-pass membrane protein</topology>
    </subcellularLocation>
</comment>
<dbReference type="InterPro" id="IPR007274">
    <property type="entry name" value="Cop_transporter"/>
</dbReference>
<dbReference type="PANTHER" id="PTHR12483">
    <property type="entry name" value="SOLUTE CARRIER FAMILY 31 COPPER TRANSPORTERS"/>
    <property type="match status" value="1"/>
</dbReference>
<dbReference type="GeneID" id="9943445"/>
<gene>
    <name evidence="5" type="ORF">LOAG_06035</name>
</gene>
<keyword evidence="2 4" id="KW-1133">Transmembrane helix</keyword>